<protein>
    <submittedName>
        <fullName evidence="1">Fis family transcriptional regulator</fullName>
    </submittedName>
</protein>
<keyword evidence="2" id="KW-1185">Reference proteome</keyword>
<name>A0ABT3P8X2_9ALTE</name>
<evidence type="ECO:0000313" key="1">
    <source>
        <dbReference type="EMBL" id="MCW8109199.1"/>
    </source>
</evidence>
<organism evidence="1 2">
    <name type="scientific">Alteromonas aquimaris</name>
    <dbReference type="NCBI Taxonomy" id="2998417"/>
    <lineage>
        <taxon>Bacteria</taxon>
        <taxon>Pseudomonadati</taxon>
        <taxon>Pseudomonadota</taxon>
        <taxon>Gammaproteobacteria</taxon>
        <taxon>Alteromonadales</taxon>
        <taxon>Alteromonadaceae</taxon>
        <taxon>Alteromonas/Salinimonas group</taxon>
        <taxon>Alteromonas</taxon>
    </lineage>
</organism>
<accession>A0ABT3P8X2</accession>
<reference evidence="1" key="1">
    <citation type="submission" date="2022-11" db="EMBL/GenBank/DDBJ databases">
        <title>Alteromonas sp. nov., isolated from sea water of the Qingdao.</title>
        <authorList>
            <person name="Wang Q."/>
        </authorList>
    </citation>
    <scope>NUCLEOTIDE SEQUENCE</scope>
    <source>
        <strain evidence="1">ASW11-7</strain>
    </source>
</reference>
<dbReference type="RefSeq" id="WP_265617944.1">
    <property type="nucleotide sequence ID" value="NZ_JAPFRD010000011.1"/>
</dbReference>
<evidence type="ECO:0000313" key="2">
    <source>
        <dbReference type="Proteomes" id="UP001142810"/>
    </source>
</evidence>
<dbReference type="Proteomes" id="UP001142810">
    <property type="component" value="Unassembled WGS sequence"/>
</dbReference>
<sequence length="114" mass="13285">MKKTTKKLDNSVIKALTIACETAKQWDSGFLWLTHSANYQHFPASLRVTCVFGQESEIQEAYAQGMDNDLRRIIHSELLRIGVQVKDNNRLVRFDSEERCLMEDQGNWNRRLAR</sequence>
<dbReference type="EMBL" id="JAPFRD010000011">
    <property type="protein sequence ID" value="MCW8109199.1"/>
    <property type="molecule type" value="Genomic_DNA"/>
</dbReference>
<comment type="caution">
    <text evidence="1">The sequence shown here is derived from an EMBL/GenBank/DDBJ whole genome shotgun (WGS) entry which is preliminary data.</text>
</comment>
<proteinExistence type="predicted"/>
<gene>
    <name evidence="1" type="ORF">OPS25_11885</name>
</gene>